<proteinExistence type="predicted"/>
<protein>
    <submittedName>
        <fullName evidence="1">Uncharacterized protein</fullName>
    </submittedName>
</protein>
<reference evidence="1" key="2">
    <citation type="journal article" date="2015" name="Data Brief">
        <title>Shoot transcriptome of the giant reed, Arundo donax.</title>
        <authorList>
            <person name="Barrero R.A."/>
            <person name="Guerrero F.D."/>
            <person name="Moolhuijzen P."/>
            <person name="Goolsby J.A."/>
            <person name="Tidwell J."/>
            <person name="Bellgard S.E."/>
            <person name="Bellgard M.I."/>
        </authorList>
    </citation>
    <scope>NUCLEOTIDE SEQUENCE</scope>
    <source>
        <tissue evidence="1">Shoot tissue taken approximately 20 cm above the soil surface</tissue>
    </source>
</reference>
<organism evidence="1">
    <name type="scientific">Arundo donax</name>
    <name type="common">Giant reed</name>
    <name type="synonym">Donax arundinaceus</name>
    <dbReference type="NCBI Taxonomy" id="35708"/>
    <lineage>
        <taxon>Eukaryota</taxon>
        <taxon>Viridiplantae</taxon>
        <taxon>Streptophyta</taxon>
        <taxon>Embryophyta</taxon>
        <taxon>Tracheophyta</taxon>
        <taxon>Spermatophyta</taxon>
        <taxon>Magnoliopsida</taxon>
        <taxon>Liliopsida</taxon>
        <taxon>Poales</taxon>
        <taxon>Poaceae</taxon>
        <taxon>PACMAD clade</taxon>
        <taxon>Arundinoideae</taxon>
        <taxon>Arundineae</taxon>
        <taxon>Arundo</taxon>
    </lineage>
</organism>
<name>A0A0A9EEP4_ARUDO</name>
<sequence length="91" mass="10453">MFFLSRARNGTGRATVTEYARHAAPSEEECDKASFRAASTVHTVRVIAPRMSESDWRRAPRRQCCRTKRTRWGSVLEVRIRRCGRGELTTP</sequence>
<accession>A0A0A9EEP4</accession>
<dbReference type="Pfam" id="PF04646">
    <property type="entry name" value="DUF604"/>
    <property type="match status" value="1"/>
</dbReference>
<reference evidence="1" key="1">
    <citation type="submission" date="2014-09" db="EMBL/GenBank/DDBJ databases">
        <authorList>
            <person name="Magalhaes I.L.F."/>
            <person name="Oliveira U."/>
            <person name="Santos F.R."/>
            <person name="Vidigal T.H.D.A."/>
            <person name="Brescovit A.D."/>
            <person name="Santos A.J."/>
        </authorList>
    </citation>
    <scope>NUCLEOTIDE SEQUENCE</scope>
    <source>
        <tissue evidence="1">Shoot tissue taken approximately 20 cm above the soil surface</tissue>
    </source>
</reference>
<dbReference type="InterPro" id="IPR006740">
    <property type="entry name" value="DUF604"/>
</dbReference>
<dbReference type="AlphaFoldDB" id="A0A0A9EEP4"/>
<dbReference type="EMBL" id="GBRH01200417">
    <property type="protein sequence ID" value="JAD97478.1"/>
    <property type="molecule type" value="Transcribed_RNA"/>
</dbReference>
<evidence type="ECO:0000313" key="1">
    <source>
        <dbReference type="EMBL" id="JAD97478.1"/>
    </source>
</evidence>